<dbReference type="Proteomes" id="UP000193623">
    <property type="component" value="Unassembled WGS sequence"/>
</dbReference>
<accession>A0A1Y5TGZ4</accession>
<sequence>MFTATMATTACTGGFVADIMPGQSVMIEDIPFTVTDTPRGATVRNFETGATNPALLLAYAARAAEVATGCTTTNITKETGVNTYYAALDCPPQ</sequence>
<name>A0A1Y5TGZ4_9RHOB</name>
<evidence type="ECO:0000313" key="2">
    <source>
        <dbReference type="Proteomes" id="UP000193623"/>
    </source>
</evidence>
<gene>
    <name evidence="1" type="ORF">PSJ8397_03208</name>
</gene>
<evidence type="ECO:0000313" key="1">
    <source>
        <dbReference type="EMBL" id="SLN60187.1"/>
    </source>
</evidence>
<proteinExistence type="predicted"/>
<dbReference type="EMBL" id="FWFT01000006">
    <property type="protein sequence ID" value="SLN60187.1"/>
    <property type="molecule type" value="Genomic_DNA"/>
</dbReference>
<organism evidence="1 2">
    <name type="scientific">Pseudooctadecabacter jejudonensis</name>
    <dbReference type="NCBI Taxonomy" id="1391910"/>
    <lineage>
        <taxon>Bacteria</taxon>
        <taxon>Pseudomonadati</taxon>
        <taxon>Pseudomonadota</taxon>
        <taxon>Alphaproteobacteria</taxon>
        <taxon>Rhodobacterales</taxon>
        <taxon>Paracoccaceae</taxon>
        <taxon>Pseudooctadecabacter</taxon>
    </lineage>
</organism>
<dbReference type="AlphaFoldDB" id="A0A1Y5TGZ4"/>
<keyword evidence="2" id="KW-1185">Reference proteome</keyword>
<protein>
    <submittedName>
        <fullName evidence="1">Uncharacterized protein</fullName>
    </submittedName>
</protein>
<reference evidence="1 2" key="1">
    <citation type="submission" date="2017-03" db="EMBL/GenBank/DDBJ databases">
        <authorList>
            <person name="Afonso C.L."/>
            <person name="Miller P.J."/>
            <person name="Scott M.A."/>
            <person name="Spackman E."/>
            <person name="Goraichik I."/>
            <person name="Dimitrov K.M."/>
            <person name="Suarez D.L."/>
            <person name="Swayne D.E."/>
        </authorList>
    </citation>
    <scope>NUCLEOTIDE SEQUENCE [LARGE SCALE GENOMIC DNA]</scope>
    <source>
        <strain evidence="1 2">CECT 8397</strain>
    </source>
</reference>